<dbReference type="AlphaFoldDB" id="A0A0W0YPV4"/>
<evidence type="ECO:0000259" key="2">
    <source>
        <dbReference type="Pfam" id="PF00144"/>
    </source>
</evidence>
<dbReference type="PATRIC" id="fig|28087.4.peg.1280"/>
<name>A0A0W0YPV4_9GAMM</name>
<protein>
    <submittedName>
        <fullName evidence="3">Putative secreted esterase</fullName>
    </submittedName>
</protein>
<feature type="domain" description="Beta-lactamase-related" evidence="2">
    <location>
        <begin position="212"/>
        <end position="370"/>
    </location>
</feature>
<dbReference type="Pfam" id="PF00144">
    <property type="entry name" value="Beta-lactamase"/>
    <property type="match status" value="1"/>
</dbReference>
<dbReference type="InterPro" id="IPR012338">
    <property type="entry name" value="Beta-lactam/transpept-like"/>
</dbReference>
<evidence type="ECO:0000313" key="4">
    <source>
        <dbReference type="Proteomes" id="UP000054621"/>
    </source>
</evidence>
<organism evidence="3 4">
    <name type="scientific">Legionella sainthelensi</name>
    <dbReference type="NCBI Taxonomy" id="28087"/>
    <lineage>
        <taxon>Bacteria</taxon>
        <taxon>Pseudomonadati</taxon>
        <taxon>Pseudomonadota</taxon>
        <taxon>Gammaproteobacteria</taxon>
        <taxon>Legionellales</taxon>
        <taxon>Legionellaceae</taxon>
        <taxon>Legionella</taxon>
    </lineage>
</organism>
<reference evidence="3 4" key="1">
    <citation type="submission" date="2015-11" db="EMBL/GenBank/DDBJ databases">
        <title>Genomic analysis of 38 Legionella species identifies large and diverse effector repertoires.</title>
        <authorList>
            <person name="Burstein D."/>
            <person name="Amaro F."/>
            <person name="Zusman T."/>
            <person name="Lifshitz Z."/>
            <person name="Cohen O."/>
            <person name="Gilbert J.A."/>
            <person name="Pupko T."/>
            <person name="Shuman H.A."/>
            <person name="Segal G."/>
        </authorList>
    </citation>
    <scope>NUCLEOTIDE SEQUENCE [LARGE SCALE GENOMIC DNA]</scope>
    <source>
        <strain evidence="3 4">Mt.St.Helens-4</strain>
    </source>
</reference>
<sequence length="689" mass="75826">MKSKNNFDDNLDSISSSRTQLDNNPCGICRANGMPICKGHGTGSSGESSEINDDKTSQTVSATSDKSSLQSIFTSLKKSQLWVSDYEEMIFNYLNPDSLILITANTGSGLINISGIPIKSESQEKAQNELLNAIEQELNQFLEESEHEVSVKIQRTGNRLEIKISDKTCYDAFIQRLMDKNLLITRSAHLLHDVPHTQKIHSAIKRSMSSLEELQDKNHLPGIAVAIISNQGKVTTQSVGVTNSTVFEAASLSKPVFAYIVLKLAQDGKINLDTPLYKYGHFGPPEIRIHQNYNKLTARMILSHQAALPNESSLPEFIPEVNVGEKFNYSGVAYQFLGEVVQNITKQSLETLAQKAFAKIGMTNSSFMPPTGCSLIKLPDNALKPIPESMNALLQGTLDRHGQLSIIYHQDRLFIAEKADDGQIQIIEKAPSQIEENSLIAIKERFADIPNNPFWLSKPISVEARELPLITAIVGHPPKYAATITIGHNPDNSVDLKKKFYIAHPGASLYTTAEDYGKFLRECTTDEFIRTEMFGVKILGEKGNKTCTPIVPSLAGKDTKAKDNLVSPDILMQMAWGVGIGLQRNPNGGFIAFHWGDNGSGRNLAAINLTTKTAVVCLTNSANGPVVFRAIAEPVVGDLTAVSQWLSLREGLPMAQGIRTNLTQEMRLYLHEQKQVSTTTVSSNENKCW</sequence>
<dbReference type="Gene3D" id="3.40.710.10">
    <property type="entry name" value="DD-peptidase/beta-lactamase superfamily"/>
    <property type="match status" value="1"/>
</dbReference>
<evidence type="ECO:0000313" key="3">
    <source>
        <dbReference type="EMBL" id="KTD58595.1"/>
    </source>
</evidence>
<dbReference type="eggNOG" id="COG1680">
    <property type="taxonomic scope" value="Bacteria"/>
</dbReference>
<evidence type="ECO:0000256" key="1">
    <source>
        <dbReference type="SAM" id="MobiDB-lite"/>
    </source>
</evidence>
<comment type="caution">
    <text evidence="3">The sequence shown here is derived from an EMBL/GenBank/DDBJ whole genome shotgun (WGS) entry which is preliminary data.</text>
</comment>
<gene>
    <name evidence="3" type="ORF">Lsai_1202</name>
</gene>
<dbReference type="InterPro" id="IPR001466">
    <property type="entry name" value="Beta-lactam-related"/>
</dbReference>
<proteinExistence type="predicted"/>
<dbReference type="STRING" id="28087.Lsai_1202"/>
<dbReference type="EMBL" id="LNYV01000013">
    <property type="protein sequence ID" value="KTD58595.1"/>
    <property type="molecule type" value="Genomic_DNA"/>
</dbReference>
<dbReference type="PANTHER" id="PTHR43283">
    <property type="entry name" value="BETA-LACTAMASE-RELATED"/>
    <property type="match status" value="1"/>
</dbReference>
<dbReference type="SUPFAM" id="SSF56601">
    <property type="entry name" value="beta-lactamase/transpeptidase-like"/>
    <property type="match status" value="1"/>
</dbReference>
<dbReference type="Proteomes" id="UP000054621">
    <property type="component" value="Unassembled WGS sequence"/>
</dbReference>
<accession>A0A0W0YPV4</accession>
<dbReference type="InterPro" id="IPR050789">
    <property type="entry name" value="Diverse_Enzym_Activities"/>
</dbReference>
<feature type="region of interest" description="Disordered" evidence="1">
    <location>
        <begin position="40"/>
        <end position="64"/>
    </location>
</feature>